<keyword evidence="1" id="KW-0732">Signal</keyword>
<feature type="chain" id="PRO_5046249428" evidence="1">
    <location>
        <begin position="19"/>
        <end position="323"/>
    </location>
</feature>
<dbReference type="Pfam" id="PF03544">
    <property type="entry name" value="TonB_C"/>
    <property type="match status" value="1"/>
</dbReference>
<dbReference type="RefSeq" id="WP_166667446.1">
    <property type="nucleotide sequence ID" value="NZ_SOQZ01000002.1"/>
</dbReference>
<evidence type="ECO:0000313" key="3">
    <source>
        <dbReference type="EMBL" id="TDY12333.1"/>
    </source>
</evidence>
<dbReference type="SUPFAM" id="SSF74653">
    <property type="entry name" value="TolA/TonB C-terminal domain"/>
    <property type="match status" value="1"/>
</dbReference>
<feature type="signal peptide" evidence="1">
    <location>
        <begin position="1"/>
        <end position="18"/>
    </location>
</feature>
<feature type="domain" description="TonB C-terminal" evidence="2">
    <location>
        <begin position="249"/>
        <end position="323"/>
    </location>
</feature>
<dbReference type="Proteomes" id="UP000294930">
    <property type="component" value="Unassembled WGS sequence"/>
</dbReference>
<dbReference type="Gene3D" id="3.30.1150.10">
    <property type="match status" value="1"/>
</dbReference>
<proteinExistence type="predicted"/>
<comment type="caution">
    <text evidence="3">The sequence shown here is derived from an EMBL/GenBank/DDBJ whole genome shotgun (WGS) entry which is preliminary data.</text>
</comment>
<dbReference type="InterPro" id="IPR037682">
    <property type="entry name" value="TonB_C"/>
</dbReference>
<evidence type="ECO:0000313" key="4">
    <source>
        <dbReference type="Proteomes" id="UP000294930"/>
    </source>
</evidence>
<gene>
    <name evidence="3" type="ORF">A8975_1097</name>
</gene>
<name>A0ABY2G6Q7_9FLAO</name>
<accession>A0ABY2G6Q7</accession>
<organism evidence="3 4">
    <name type="scientific">Meridianimaribacter flavus</name>
    <dbReference type="NCBI Taxonomy" id="571115"/>
    <lineage>
        <taxon>Bacteria</taxon>
        <taxon>Pseudomonadati</taxon>
        <taxon>Bacteroidota</taxon>
        <taxon>Flavobacteriia</taxon>
        <taxon>Flavobacteriales</taxon>
        <taxon>Flavobacteriaceae</taxon>
        <taxon>Meridianimaribacter</taxon>
    </lineage>
</organism>
<reference evidence="3 4" key="1">
    <citation type="submission" date="2019-03" db="EMBL/GenBank/DDBJ databases">
        <title>Genomic Encyclopedia of Type Strains, Phase III (KMG-III): the genomes of soil and plant-associated and newly described type strains.</title>
        <authorList>
            <person name="Whitman W."/>
        </authorList>
    </citation>
    <scope>NUCLEOTIDE SEQUENCE [LARGE SCALE GENOMIC DNA]</scope>
    <source>
        <strain evidence="3 4">CGMCC 1.10957</strain>
    </source>
</reference>
<evidence type="ECO:0000259" key="2">
    <source>
        <dbReference type="Pfam" id="PF03544"/>
    </source>
</evidence>
<sequence>MKKIVFFICLLLVKQATAQDKINWHQFGESENLFRAIYYGHFGDIENDIYFKTLFLSYINFMSSSCPEALPSNKIEYQVDVAVFSQVYSHTFYTGGNTMPFIDMYQNKKSTQKQTIYVDPKFQKVAQGYIDKGFSGQVVKKLLSDYEKFGDFSVHQIVLFKSFSCNSKERNQFGENLYRFATGQKLLKIKLEPEEPKKTKKVEKVENIGYSYPIAIVRQPPVFPGCEDVRVSERRNCFNQKITKYVMQNPDYINELNKGKINQAIYVSFVITKEGDIKKITARAKNDELKQLAIRIIQSLPKIEPGMHDNEKVNVQFTLPILF</sequence>
<dbReference type="EMBL" id="SOQZ01000002">
    <property type="protein sequence ID" value="TDY12333.1"/>
    <property type="molecule type" value="Genomic_DNA"/>
</dbReference>
<evidence type="ECO:0000256" key="1">
    <source>
        <dbReference type="SAM" id="SignalP"/>
    </source>
</evidence>
<protein>
    <submittedName>
        <fullName evidence="3">TonB-like protein</fullName>
    </submittedName>
</protein>
<keyword evidence="4" id="KW-1185">Reference proteome</keyword>